<name>A0A9N8E1X2_9STRA</name>
<feature type="chain" id="PRO_5040367859" evidence="2">
    <location>
        <begin position="27"/>
        <end position="443"/>
    </location>
</feature>
<dbReference type="AlphaFoldDB" id="A0A9N8E1X2"/>
<keyword evidence="1" id="KW-0812">Transmembrane</keyword>
<feature type="transmembrane region" description="Helical" evidence="1">
    <location>
        <begin position="229"/>
        <end position="254"/>
    </location>
</feature>
<feature type="transmembrane region" description="Helical" evidence="1">
    <location>
        <begin position="197"/>
        <end position="217"/>
    </location>
</feature>
<feature type="transmembrane region" description="Helical" evidence="1">
    <location>
        <begin position="316"/>
        <end position="340"/>
    </location>
</feature>
<evidence type="ECO:0000256" key="1">
    <source>
        <dbReference type="SAM" id="Phobius"/>
    </source>
</evidence>
<dbReference type="EMBL" id="CAICTM010000565">
    <property type="protein sequence ID" value="CAB9513002.1"/>
    <property type="molecule type" value="Genomic_DNA"/>
</dbReference>
<evidence type="ECO:0000256" key="2">
    <source>
        <dbReference type="SAM" id="SignalP"/>
    </source>
</evidence>
<keyword evidence="2" id="KW-0732">Signal</keyword>
<dbReference type="Proteomes" id="UP001153069">
    <property type="component" value="Unassembled WGS sequence"/>
</dbReference>
<evidence type="ECO:0000313" key="3">
    <source>
        <dbReference type="EMBL" id="CAB9513002.1"/>
    </source>
</evidence>
<reference evidence="3" key="1">
    <citation type="submission" date="2020-06" db="EMBL/GenBank/DDBJ databases">
        <authorList>
            <consortium name="Plant Systems Biology data submission"/>
        </authorList>
    </citation>
    <scope>NUCLEOTIDE SEQUENCE</scope>
    <source>
        <strain evidence="3">D6</strain>
    </source>
</reference>
<keyword evidence="4" id="KW-1185">Reference proteome</keyword>
<feature type="transmembrane region" description="Helical" evidence="1">
    <location>
        <begin position="405"/>
        <end position="425"/>
    </location>
</feature>
<dbReference type="OrthoDB" id="10622284at2759"/>
<keyword evidence="1" id="KW-1133">Transmembrane helix</keyword>
<gene>
    <name evidence="3" type="ORF">SEMRO_566_G167730.1</name>
</gene>
<organism evidence="3 4">
    <name type="scientific">Seminavis robusta</name>
    <dbReference type="NCBI Taxonomy" id="568900"/>
    <lineage>
        <taxon>Eukaryota</taxon>
        <taxon>Sar</taxon>
        <taxon>Stramenopiles</taxon>
        <taxon>Ochrophyta</taxon>
        <taxon>Bacillariophyta</taxon>
        <taxon>Bacillariophyceae</taxon>
        <taxon>Bacillariophycidae</taxon>
        <taxon>Naviculales</taxon>
        <taxon>Naviculaceae</taxon>
        <taxon>Seminavis</taxon>
    </lineage>
</organism>
<feature type="transmembrane region" description="Helical" evidence="1">
    <location>
        <begin position="274"/>
        <end position="295"/>
    </location>
</feature>
<evidence type="ECO:0000313" key="4">
    <source>
        <dbReference type="Proteomes" id="UP001153069"/>
    </source>
</evidence>
<protein>
    <submittedName>
        <fullName evidence="3">UbiA prenyltransferase family</fullName>
    </submittedName>
</protein>
<keyword evidence="1" id="KW-0472">Membrane</keyword>
<proteinExistence type="predicted"/>
<sequence>MMMKPTLGTVLLSFFLCLCSSDASRGFRPRRMSAKGGHPAIPSASFQGASVTTSATSPIDAAAATKMGPKSFQAPPWAEILKIPIPVPTQEDFDLLPPGKRLGIMARSSVLHLTLLSCLGPLILRGAIRSALKSPSSIPFTPGLALLWTLDVTSWHAFHNMLNDWQDLDGDDKAPDSFRSDYGCHALKQGFVTKAQFARYMTMLGLPGIILTIYFAVTKSVVAPASPWGLAALALYTILFKPLALGEVFIYLVWGPLMAGYGGMAAGVPNSNNLADLFTSPVSALFGLGAFCVIMGKHTDKINRSEKKTLPKLVGYPVALFLCGASLLAPHVLLLATLVYERILHPDAVPTIPLGAGLAFLTLFRELPASLKVLRLGQIKNNQPTIPAGTIIKGTLEDVEIYKSWPLWFVAFLGWHAITFSYLVVVGSGMEWMGRAILKRVIS</sequence>
<accession>A0A9N8E1X2</accession>
<comment type="caution">
    <text evidence="3">The sequence shown here is derived from an EMBL/GenBank/DDBJ whole genome shotgun (WGS) entry which is preliminary data.</text>
</comment>
<feature type="signal peptide" evidence="2">
    <location>
        <begin position="1"/>
        <end position="26"/>
    </location>
</feature>